<feature type="transmembrane region" description="Helical" evidence="6">
    <location>
        <begin position="105"/>
        <end position="128"/>
    </location>
</feature>
<keyword evidence="4 6" id="KW-0472">Membrane</keyword>
<evidence type="ECO:0000256" key="2">
    <source>
        <dbReference type="ARBA" id="ARBA00022692"/>
    </source>
</evidence>
<keyword evidence="8" id="KW-1185">Reference proteome</keyword>
<feature type="transmembrane region" description="Helical" evidence="6">
    <location>
        <begin position="6"/>
        <end position="24"/>
    </location>
</feature>
<evidence type="ECO:0000256" key="4">
    <source>
        <dbReference type="ARBA" id="ARBA00023136"/>
    </source>
</evidence>
<organism evidence="7 8">
    <name type="scientific">Leifsonella bigeumensis</name>
    <dbReference type="NCBI Taxonomy" id="433643"/>
    <lineage>
        <taxon>Bacteria</taxon>
        <taxon>Bacillati</taxon>
        <taxon>Actinomycetota</taxon>
        <taxon>Actinomycetes</taxon>
        <taxon>Micrococcales</taxon>
        <taxon>Microbacteriaceae</taxon>
        <taxon>Leifsonella</taxon>
    </lineage>
</organism>
<reference evidence="8" key="1">
    <citation type="journal article" date="2019" name="Int. J. Syst. Evol. Microbiol.">
        <title>The Global Catalogue of Microorganisms (GCM) 10K type strain sequencing project: providing services to taxonomists for standard genome sequencing and annotation.</title>
        <authorList>
            <consortium name="The Broad Institute Genomics Platform"/>
            <consortium name="The Broad Institute Genome Sequencing Center for Infectious Disease"/>
            <person name="Wu L."/>
            <person name="Ma J."/>
        </authorList>
    </citation>
    <scope>NUCLEOTIDE SEQUENCE [LARGE SCALE GENOMIC DNA]</scope>
    <source>
        <strain evidence="8">JCM 16949</strain>
    </source>
</reference>
<dbReference type="InterPro" id="IPR043504">
    <property type="entry name" value="Peptidase_S1_PA_chymotrypsin"/>
</dbReference>
<evidence type="ECO:0000256" key="5">
    <source>
        <dbReference type="SAM" id="MobiDB-lite"/>
    </source>
</evidence>
<sequence>MSTSGILDALLILLILAYFSYGWVVGFVRSLFGLAGIIVGGIAAFFAVPLIGSWISFPTWRLLLVIVAVIALIAGGQALGAWIGRMLGRRVEESRLSILDRIGGAIMNAVVAALIVSVVAFSVGSFGVPALTQAISGSTVLRTIDRFTPGPVKTGLAQLRSIVVQQGIPRIISAAGGPTEPSTPPPPPEAPNIEGGTSSLDAAARSVVKVTGSAYQCGQNQSGSGFVIAPDRVVTNAHVVAGVSEPVVEVPGAGATPGRIVYFDPQKDLAVIAVKDLAASPIPLSPTLPEGSDAVFDGYPLGGPFQSGSARVDRVMTVRVNDIYGNNPSSLEVYQLAADVQEGNSGGPLLSTDGLAAGVIFAKSADTAGVGYALTMQELQPVADRAESLSAPVSSGSCIRR</sequence>
<dbReference type="InterPro" id="IPR003825">
    <property type="entry name" value="Colicin-V_CvpA"/>
</dbReference>
<name>A0ABP7FML1_9MICO</name>
<gene>
    <name evidence="7" type="ORF">GCM10022239_18060</name>
</gene>
<dbReference type="InterPro" id="IPR009003">
    <property type="entry name" value="Peptidase_S1_PA"/>
</dbReference>
<dbReference type="GO" id="GO:0008233">
    <property type="term" value="F:peptidase activity"/>
    <property type="evidence" value="ECO:0007669"/>
    <property type="project" value="UniProtKB-KW"/>
</dbReference>
<dbReference type="Proteomes" id="UP001501004">
    <property type="component" value="Unassembled WGS sequence"/>
</dbReference>
<comment type="caution">
    <text evidence="7">The sequence shown here is derived from an EMBL/GenBank/DDBJ whole genome shotgun (WGS) entry which is preliminary data.</text>
</comment>
<keyword evidence="2 6" id="KW-0812">Transmembrane</keyword>
<feature type="transmembrane region" description="Helical" evidence="6">
    <location>
        <begin position="31"/>
        <end position="56"/>
    </location>
</feature>
<dbReference type="SUPFAM" id="SSF50494">
    <property type="entry name" value="Trypsin-like serine proteases"/>
    <property type="match status" value="1"/>
</dbReference>
<dbReference type="Gene3D" id="2.40.10.10">
    <property type="entry name" value="Trypsin-like serine proteases"/>
    <property type="match status" value="2"/>
</dbReference>
<dbReference type="Pfam" id="PF13365">
    <property type="entry name" value="Trypsin_2"/>
    <property type="match status" value="1"/>
</dbReference>
<dbReference type="InterPro" id="IPR047680">
    <property type="entry name" value="MarP-like"/>
</dbReference>
<dbReference type="PANTHER" id="PTHR43019">
    <property type="entry name" value="SERINE ENDOPROTEASE DEGS"/>
    <property type="match status" value="1"/>
</dbReference>
<evidence type="ECO:0000256" key="6">
    <source>
        <dbReference type="SAM" id="Phobius"/>
    </source>
</evidence>
<feature type="region of interest" description="Disordered" evidence="5">
    <location>
        <begin position="174"/>
        <end position="197"/>
    </location>
</feature>
<keyword evidence="7" id="KW-0645">Protease</keyword>
<comment type="subcellular location">
    <subcellularLocation>
        <location evidence="1">Membrane</location>
        <topology evidence="1">Multi-pass membrane protein</topology>
    </subcellularLocation>
</comment>
<evidence type="ECO:0000256" key="1">
    <source>
        <dbReference type="ARBA" id="ARBA00004141"/>
    </source>
</evidence>
<evidence type="ECO:0000256" key="3">
    <source>
        <dbReference type="ARBA" id="ARBA00022989"/>
    </source>
</evidence>
<accession>A0ABP7FML1</accession>
<dbReference type="PANTHER" id="PTHR43019:SF23">
    <property type="entry name" value="PROTEASE DO-LIKE 5, CHLOROPLASTIC"/>
    <property type="match status" value="1"/>
</dbReference>
<dbReference type="RefSeq" id="WP_344755881.1">
    <property type="nucleotide sequence ID" value="NZ_BAABAE010000003.1"/>
</dbReference>
<protein>
    <submittedName>
        <fullName evidence="7">MarP family serine protease</fullName>
    </submittedName>
</protein>
<proteinExistence type="predicted"/>
<keyword evidence="7" id="KW-0378">Hydrolase</keyword>
<evidence type="ECO:0000313" key="8">
    <source>
        <dbReference type="Proteomes" id="UP001501004"/>
    </source>
</evidence>
<feature type="compositionally biased region" description="Pro residues" evidence="5">
    <location>
        <begin position="181"/>
        <end position="190"/>
    </location>
</feature>
<evidence type="ECO:0000313" key="7">
    <source>
        <dbReference type="EMBL" id="GAA3742984.1"/>
    </source>
</evidence>
<keyword evidence="3 6" id="KW-1133">Transmembrane helix</keyword>
<dbReference type="InterPro" id="IPR001940">
    <property type="entry name" value="Peptidase_S1C"/>
</dbReference>
<dbReference type="Pfam" id="PF02674">
    <property type="entry name" value="Colicin_V"/>
    <property type="match status" value="1"/>
</dbReference>
<feature type="transmembrane region" description="Helical" evidence="6">
    <location>
        <begin position="62"/>
        <end position="84"/>
    </location>
</feature>
<dbReference type="NCBIfam" id="NF033740">
    <property type="entry name" value="MarP_fam_protase"/>
    <property type="match status" value="1"/>
</dbReference>
<dbReference type="PRINTS" id="PR00834">
    <property type="entry name" value="PROTEASES2C"/>
</dbReference>
<dbReference type="EMBL" id="BAABAE010000003">
    <property type="protein sequence ID" value="GAA3742984.1"/>
    <property type="molecule type" value="Genomic_DNA"/>
</dbReference>
<dbReference type="GO" id="GO:0006508">
    <property type="term" value="P:proteolysis"/>
    <property type="evidence" value="ECO:0007669"/>
    <property type="project" value="UniProtKB-KW"/>
</dbReference>